<dbReference type="EMBL" id="MLJW01004736">
    <property type="protein sequence ID" value="OIQ69424.1"/>
    <property type="molecule type" value="Genomic_DNA"/>
</dbReference>
<sequence length="116" mass="12416">MMEPPLIYPIELDALAIELVGDDHVRSVPDRRVGVLAGIRRCSFKHPVLPGKWVRIEARSRQMSATAAFVAAELRVGARHAASVEILVINTQHEVLAAGPTAHALEPSASLPATPG</sequence>
<protein>
    <submittedName>
        <fullName evidence="1">Uncharacterized protein</fullName>
    </submittedName>
</protein>
<reference evidence="1" key="1">
    <citation type="submission" date="2016-10" db="EMBL/GenBank/DDBJ databases">
        <title>Sequence of Gallionella enrichment culture.</title>
        <authorList>
            <person name="Poehlein A."/>
            <person name="Muehling M."/>
            <person name="Daniel R."/>
        </authorList>
    </citation>
    <scope>NUCLEOTIDE SEQUENCE</scope>
</reference>
<dbReference type="AlphaFoldDB" id="A0A1J5PF69"/>
<dbReference type="Gene3D" id="3.10.129.10">
    <property type="entry name" value="Hotdog Thioesterase"/>
    <property type="match status" value="1"/>
</dbReference>
<organism evidence="1">
    <name type="scientific">mine drainage metagenome</name>
    <dbReference type="NCBI Taxonomy" id="410659"/>
    <lineage>
        <taxon>unclassified sequences</taxon>
        <taxon>metagenomes</taxon>
        <taxon>ecological metagenomes</taxon>
    </lineage>
</organism>
<gene>
    <name evidence="1" type="ORF">GALL_489760</name>
</gene>
<name>A0A1J5PF69_9ZZZZ</name>
<dbReference type="InterPro" id="IPR029069">
    <property type="entry name" value="HotDog_dom_sf"/>
</dbReference>
<dbReference type="SUPFAM" id="SSF54637">
    <property type="entry name" value="Thioesterase/thiol ester dehydrase-isomerase"/>
    <property type="match status" value="1"/>
</dbReference>
<comment type="caution">
    <text evidence="1">The sequence shown here is derived from an EMBL/GenBank/DDBJ whole genome shotgun (WGS) entry which is preliminary data.</text>
</comment>
<evidence type="ECO:0000313" key="1">
    <source>
        <dbReference type="EMBL" id="OIQ69424.1"/>
    </source>
</evidence>
<accession>A0A1J5PF69</accession>
<proteinExistence type="predicted"/>